<protein>
    <submittedName>
        <fullName evidence="2">Uncharacterized protein</fullName>
    </submittedName>
</protein>
<evidence type="ECO:0000256" key="1">
    <source>
        <dbReference type="SAM" id="MobiDB-lite"/>
    </source>
</evidence>
<evidence type="ECO:0000313" key="2">
    <source>
        <dbReference type="EMBL" id="BCJ43296.1"/>
    </source>
</evidence>
<accession>A0ABN6CEF9</accession>
<proteinExistence type="predicted"/>
<feature type="region of interest" description="Disordered" evidence="1">
    <location>
        <begin position="36"/>
        <end position="63"/>
    </location>
</feature>
<name>A0ABN6CEF9_9ACTN</name>
<gene>
    <name evidence="2" type="ORF">Aiant_39530</name>
</gene>
<organism evidence="2 3">
    <name type="scientific">Actinoplanes ianthinogenes</name>
    <dbReference type="NCBI Taxonomy" id="122358"/>
    <lineage>
        <taxon>Bacteria</taxon>
        <taxon>Bacillati</taxon>
        <taxon>Actinomycetota</taxon>
        <taxon>Actinomycetes</taxon>
        <taxon>Micromonosporales</taxon>
        <taxon>Micromonosporaceae</taxon>
        <taxon>Actinoplanes</taxon>
    </lineage>
</organism>
<feature type="compositionally biased region" description="Basic and acidic residues" evidence="1">
    <location>
        <begin position="36"/>
        <end position="50"/>
    </location>
</feature>
<dbReference type="EMBL" id="AP023356">
    <property type="protein sequence ID" value="BCJ43296.1"/>
    <property type="molecule type" value="Genomic_DNA"/>
</dbReference>
<sequence>MRDALERQQVVLAHALHLDVADQHELLVVRLEGGGEHGRRVHPQAREKLRIGTSDPGGGPRQAVPVRVLTDRDEDLPDRLLDPPEVDGLLDRSTGELAVDQSSSEVIEFVLRADQLLPSAVPLAFGPTAS</sequence>
<reference evidence="2 3" key="1">
    <citation type="submission" date="2020-08" db="EMBL/GenBank/DDBJ databases">
        <title>Whole genome shotgun sequence of Actinoplanes ianthinogenes NBRC 13996.</title>
        <authorList>
            <person name="Komaki H."/>
            <person name="Tamura T."/>
        </authorList>
    </citation>
    <scope>NUCLEOTIDE SEQUENCE [LARGE SCALE GENOMIC DNA]</scope>
    <source>
        <strain evidence="2 3">NBRC 13996</strain>
    </source>
</reference>
<dbReference type="Proteomes" id="UP000676967">
    <property type="component" value="Chromosome"/>
</dbReference>
<evidence type="ECO:0000313" key="3">
    <source>
        <dbReference type="Proteomes" id="UP000676967"/>
    </source>
</evidence>
<keyword evidence="3" id="KW-1185">Reference proteome</keyword>